<accession>A0A2P2C8T2</accession>
<dbReference type="GO" id="GO:0006208">
    <property type="term" value="P:pyrimidine nucleobase catabolic process"/>
    <property type="evidence" value="ECO:0007669"/>
    <property type="project" value="TreeGrafter"/>
</dbReference>
<proteinExistence type="predicted"/>
<evidence type="ECO:0000256" key="1">
    <source>
        <dbReference type="ARBA" id="ARBA00023002"/>
    </source>
</evidence>
<dbReference type="AlphaFoldDB" id="A0A2P2C8T2"/>
<dbReference type="SMART" id="SM00903">
    <property type="entry name" value="Flavin_Reduct"/>
    <property type="match status" value="1"/>
</dbReference>
<dbReference type="InterPro" id="IPR050268">
    <property type="entry name" value="NADH-dep_flavin_reductase"/>
</dbReference>
<dbReference type="InterPro" id="IPR012349">
    <property type="entry name" value="Split_barrel_FMN-bd"/>
</dbReference>
<dbReference type="InterPro" id="IPR002563">
    <property type="entry name" value="Flavin_Rdtase-like_dom"/>
</dbReference>
<dbReference type="EMBL" id="CZKA01000045">
    <property type="protein sequence ID" value="CUR58401.1"/>
    <property type="molecule type" value="Genomic_DNA"/>
</dbReference>
<keyword evidence="1 3" id="KW-0560">Oxidoreductase</keyword>
<organism evidence="3">
    <name type="scientific">metagenome</name>
    <dbReference type="NCBI Taxonomy" id="256318"/>
    <lineage>
        <taxon>unclassified sequences</taxon>
        <taxon>metagenomes</taxon>
    </lineage>
</organism>
<dbReference type="PANTHER" id="PTHR30466">
    <property type="entry name" value="FLAVIN REDUCTASE"/>
    <property type="match status" value="1"/>
</dbReference>
<protein>
    <submittedName>
        <fullName evidence="3">Putative oxidoreductase</fullName>
        <ecNumber evidence="3">1.-.-.-</ecNumber>
    </submittedName>
</protein>
<dbReference type="GO" id="GO:0042602">
    <property type="term" value="F:riboflavin reductase (NADPH) activity"/>
    <property type="evidence" value="ECO:0007669"/>
    <property type="project" value="TreeGrafter"/>
</dbReference>
<dbReference type="Pfam" id="PF01613">
    <property type="entry name" value="Flavin_Reduct"/>
    <property type="match status" value="1"/>
</dbReference>
<dbReference type="SUPFAM" id="SSF50475">
    <property type="entry name" value="FMN-binding split barrel"/>
    <property type="match status" value="1"/>
</dbReference>
<evidence type="ECO:0000313" key="3">
    <source>
        <dbReference type="EMBL" id="CUR58401.1"/>
    </source>
</evidence>
<feature type="domain" description="Flavin reductase like" evidence="2">
    <location>
        <begin position="25"/>
        <end position="168"/>
    </location>
</feature>
<name>A0A2P2C8T2_9ZZZZ</name>
<dbReference type="EC" id="1.-.-.-" evidence="3"/>
<sequence length="171" mass="18199">MAEPAVLDAIGQYLHRDDDMLLKTLSRFPAGVTIVATRDKEGVPHGLTATSFTSVSLHPPLVTVCVANSSRSILAFQACDAFGVSLLAGSQQLLAETFSSRVDDKFSGVAVSEPLRNALLIDEAAGTLACSVYRRLVLGDHLMLVGRVVTCSTADRSVLAYGDRRFMELGG</sequence>
<dbReference type="Gene3D" id="2.30.110.10">
    <property type="entry name" value="Electron Transport, Fmn-binding Protein, Chain A"/>
    <property type="match status" value="1"/>
</dbReference>
<reference evidence="3" key="1">
    <citation type="submission" date="2015-08" db="EMBL/GenBank/DDBJ databases">
        <authorList>
            <person name="Babu N.S."/>
            <person name="Beckwith C.J."/>
            <person name="Beseler K.G."/>
            <person name="Brison A."/>
            <person name="Carone J.V."/>
            <person name="Caskin T.P."/>
            <person name="Diamond M."/>
            <person name="Durham M.E."/>
            <person name="Foxe J.M."/>
            <person name="Go M."/>
            <person name="Henderson B.A."/>
            <person name="Jones I.B."/>
            <person name="McGettigan J.A."/>
            <person name="Micheletti S.J."/>
            <person name="Nasrallah M.E."/>
            <person name="Ortiz D."/>
            <person name="Piller C.R."/>
            <person name="Privatt S.R."/>
            <person name="Schneider S.L."/>
            <person name="Sharp S."/>
            <person name="Smith T.C."/>
            <person name="Stanton J.D."/>
            <person name="Ullery H.E."/>
            <person name="Wilson R.J."/>
            <person name="Serrano M.G."/>
            <person name="Buck G."/>
            <person name="Lee V."/>
            <person name="Wang Y."/>
            <person name="Carvalho R."/>
            <person name="Voegtly L."/>
            <person name="Shi R."/>
            <person name="Duckworth R."/>
            <person name="Johnson A."/>
            <person name="Loviza R."/>
            <person name="Walstead R."/>
            <person name="Shah Z."/>
            <person name="Kiflezghi M."/>
            <person name="Wade K."/>
            <person name="Ball S.L."/>
            <person name="Bradley K.W."/>
            <person name="Asai D.J."/>
            <person name="Bowman C.A."/>
            <person name="Russell D.A."/>
            <person name="Pope W.H."/>
            <person name="Jacobs-Sera D."/>
            <person name="Hendrix R.W."/>
            <person name="Hatfull G.F."/>
        </authorList>
    </citation>
    <scope>NUCLEOTIDE SEQUENCE</scope>
</reference>
<gene>
    <name evidence="3" type="ORF">NOCA250037</name>
</gene>
<dbReference type="PANTHER" id="PTHR30466:SF1">
    <property type="entry name" value="FMN REDUCTASE (NADH) RUTF"/>
    <property type="match status" value="1"/>
</dbReference>
<evidence type="ECO:0000259" key="2">
    <source>
        <dbReference type="SMART" id="SM00903"/>
    </source>
</evidence>
<dbReference type="GO" id="GO:0010181">
    <property type="term" value="F:FMN binding"/>
    <property type="evidence" value="ECO:0007669"/>
    <property type="project" value="InterPro"/>
</dbReference>